<feature type="region of interest" description="Disordered" evidence="1">
    <location>
        <begin position="1"/>
        <end position="29"/>
    </location>
</feature>
<reference evidence="2" key="1">
    <citation type="submission" date="2023-10" db="EMBL/GenBank/DDBJ databases">
        <title>Genome assembly of Pristionchus species.</title>
        <authorList>
            <person name="Yoshida K."/>
            <person name="Sommer R.J."/>
        </authorList>
    </citation>
    <scope>NUCLEOTIDE SEQUENCE</scope>
    <source>
        <strain evidence="2">RS0144</strain>
    </source>
</reference>
<sequence>PELINQSISSDRVDHNGHHRDQNQGHSTRSRALISRAVARGVRVPNAGIERFGLQFINVRLRHATSALDFPLALADHIREIRAILANIKCLEVCNVHSFEVDASVQVPGALDIPKLEAMRGSRDENWALNYLIHDSSVVIARQSIGR</sequence>
<evidence type="ECO:0000256" key="1">
    <source>
        <dbReference type="SAM" id="MobiDB-lite"/>
    </source>
</evidence>
<name>A0AAV5SIA8_9BILA</name>
<dbReference type="AlphaFoldDB" id="A0AAV5SIA8"/>
<feature type="compositionally biased region" description="Basic and acidic residues" evidence="1">
    <location>
        <begin position="11"/>
        <end position="23"/>
    </location>
</feature>
<keyword evidence="3" id="KW-1185">Reference proteome</keyword>
<dbReference type="Proteomes" id="UP001432027">
    <property type="component" value="Unassembled WGS sequence"/>
</dbReference>
<organism evidence="2 3">
    <name type="scientific">Pristionchus entomophagus</name>
    <dbReference type="NCBI Taxonomy" id="358040"/>
    <lineage>
        <taxon>Eukaryota</taxon>
        <taxon>Metazoa</taxon>
        <taxon>Ecdysozoa</taxon>
        <taxon>Nematoda</taxon>
        <taxon>Chromadorea</taxon>
        <taxon>Rhabditida</taxon>
        <taxon>Rhabditina</taxon>
        <taxon>Diplogasteromorpha</taxon>
        <taxon>Diplogasteroidea</taxon>
        <taxon>Neodiplogasteridae</taxon>
        <taxon>Pristionchus</taxon>
    </lineage>
</organism>
<evidence type="ECO:0000313" key="3">
    <source>
        <dbReference type="Proteomes" id="UP001432027"/>
    </source>
</evidence>
<evidence type="ECO:0000313" key="2">
    <source>
        <dbReference type="EMBL" id="GMS83026.1"/>
    </source>
</evidence>
<dbReference type="EMBL" id="BTSX01000002">
    <property type="protein sequence ID" value="GMS83026.1"/>
    <property type="molecule type" value="Genomic_DNA"/>
</dbReference>
<protein>
    <submittedName>
        <fullName evidence="2">Uncharacterized protein</fullName>
    </submittedName>
</protein>
<feature type="non-terminal residue" evidence="2">
    <location>
        <position position="1"/>
    </location>
</feature>
<gene>
    <name evidence="2" type="ORF">PENTCL1PPCAC_5201</name>
</gene>
<comment type="caution">
    <text evidence="2">The sequence shown here is derived from an EMBL/GenBank/DDBJ whole genome shotgun (WGS) entry which is preliminary data.</text>
</comment>
<proteinExistence type="predicted"/>
<feature type="compositionally biased region" description="Polar residues" evidence="1">
    <location>
        <begin position="1"/>
        <end position="10"/>
    </location>
</feature>
<accession>A0AAV5SIA8</accession>